<sequence length="3439" mass="346564">MAIDLTGGTTGIVTDGVDALYIAAELGASGGTSTRSGLHLNIDPVGTPTSNDTYYAINIDALSASFDSTDAAINIGANWDNFLNTPTIDISGAGAISGATGISSSGTITLSGLTASRAVFTNGSSALTSSATSLVLLNSITDEVGSGSLVFATGPTISDPTLSGTITTALTGSRFVTSNASSQLATSGASADLLATLTDATGTGVAVFGTSPALTTPSIAGSTLTGTHDLQGTLSDSTGNVTIADSTDFTLGATDKVLVDGSTTTNTGTAGILDINLSTTASQAGIDIAATSIADSAADTISGLKITGTVSTDTDAIYGIQITNLSGTPTSGNEYGFYQAGTNWDYGALFEDDIIITNQSDLRLGDSDGSNYLAFQSAATVGSNITWTFPSANGSTGQCLKTDGTSGTATLSWEDCLGGAGGGVTTVGSMTASSVFSGSSADDQWLGLGAAAGRIEFDITPTPDEVNILDAWVGIGNSAPTARLNITPSTAAALTIDQYSTSAGATGELRFMEGAASSTQYSGFKAPDSLTTSAIYTLPNHDTSTPAADMVLTWQSSNTLEWKSVAGVGAGGDITDVGNVTTGAAFNSSATANGKWLGIGASDGRITFADDTTDEFNILAANVGIGTETPTTQLNISGNFDLEGYGAIGNGSAITADESLIINRAFTAATGNSAYQLHLGGNITENTSGTHGTIAPLAIDAIILTDGGGTEVITNLASLYIAGAPTAGTTPANGPYAIFADAGNVRFDGQIIAGSTLVTLTLATGFIDADAITLTTSGGAGAAFSSSGLEVASDGLTLLKGCTNNQVLKWDDTTDVRWECADDTSGATGIINIEEEDVSTSATASTLDFAGADFDVADDPGDSEQRISTDYTNFGNRLATLNIGDGSTNTRIDIGGVDTDTGHTINIATQNTTADTLLIGNNNAGTTVAITGGDDWNISATGILTLSASAAQTTAIVATDTDYTNALDVGDNTITGAGYLITSTASGLTLNSTSADLALQTTTSGNISLTPGGVGDIVNTIDADSNAQFNHTVASDITLNTVDVNSTNTSAASTGTLNLLAVRNLNEAGATGTPDSLVYLTNLDADETVTNGLFIEMATTGSTLSRGINITQSAGTLTDAIFQTGTVTNILNTDSIDISGSGAITGATGISSSGTITFSGLSTGVVINTSGTLSSEAQLATARGGLGANVTAVGAGEILYSTATTTYDSLVAGSLNQILISGGSAAPSWSNIASLLTQGTGITITGTTNTTITSTLGTSVDLTSEVTGVLPIANGGTNKALTLAAGAVVYSDADSFELTAAGTTGQCLISNGTSAPSWTSCDSAATTPFTTSSGVITKTTIAETQLEIQNTTTSTIPTADAMAIDLTGGTTGIVTDGLDGLYIAAEFGNGTTNTNSGLRINIDPVNTPSGDEVFYGINIEGLAAGTSATETALVIGSNWDTVLDSANLDISGAGAITGATGITSSGTITLSGLTASRAVFTGTSSELTSSAASSVLVDSITDETGSGLLVFATAPTVTTLTVSSGGAAITGNSTVTGTLTTTGNINANGGLDVDDAFVIADGGALTTSEAATFNGTTTFNGVSTFNTDTDFTLAATENIAITSDLAGTVNALSFIGTPSSTAGTTRGLFIQQANHASNTNGLDDAILIDNADADLALTDAVEITDSGGAGYTNFLNTPSIDITGAGAITGATGFNGLVVTANDGIITTGTWNGTTIAVANGGTGATTLTSNGVLYGNGTSAIGATTAGTNGQLLLGNTSAAPAFATMSGDATITAAGALTIASNAVALGDDTTGNYIATIASGNGVTVSGSGSETAAATVQLGSLTANWSQTGAFDIVLNNASSELGIRSSDDAAFFGYLDVGTLTADKTYVLPSFTGSSTNICLETGNCSGLGGSISGSGTSGEVSFFTGTSAIGSENMFEWDSTNDVLSLGTGSVAADTSALLDLYGESEYMVLRPADVSTDGDTNNSAILRLRGTYDSDVAVGPVTSSNFNFDIRNIMTAAGASPASRLDFLNNSGAQILSLSSAGVVTVPDAGLLDLSNILHNDAAVQGLKLPQNTTLTNMSTDEGYLAWDTDDNILYAYNGSSWQNVGGASTTLKNAYDNDVDGSDATISLLAADDSIVFTNPTSAGTDSAFILHLNQQNTTAGVSALDITQASNAFDAVNITANSIDEENVIDISATGLATGNAINVALTEATLTTGLYFRAYDNTVAATVFSVGEDGNTTITGAEDSTMFTLTAGDAVISDGSLLITDDDDAISLGVTNNTATTIGAGVNTAGIVDFSSSTLTTGNLLNLEANALTSGIALNVGSTSTSTTAITSGMLGYYNWSPSGSTNIVKSGDLFRINIGQYGDVTNLFNVTDQGSSLFRVSEAQIESAIPHAFTAPGDVSFSYDAIFTNQTASKIEAYGPFTIEAGESFESNNLTLKTYNSGDVVVDMGLGGSLDISTLAGVRTASAIDINENNTTGTVASLTWDSAETRGGFMDLNLTGALATEHFIDLTTSAAFTSNLIDVNVGAAAATGDIINVSLGSTSLDGGAFVIADAGGARTDALIDITTANTGSASDNAAIFQINTSGTLNSLANIIDLNITGNAASNAIDLTYATGVATGNAIDLNMGTNVAGDALNINAAATTGDSIDITPGTARTSGAGLKITDGSLAAAVTGDLIQLDITGTSDTNTLDFDISGGSAVSGNQLDITYSSAAHTGNAIDLNMGTNVAGNALDIATAATTGNAIDITTSGIFTNELIDINLGAQASTGDVINIDMGSTAVAAQAFVMSSSAAATVNLVDLSASAITSGDILNISSTSTALTSGNLFSSSLLANSAFTGALNLFEFDPTSSTTATGDILRISLASDGNVANLFNIQDGGSSIFKVSESIITSALPHEFTAAGDATFAYDINLTNQTSSTIESNGPFTIAAGEPSENNNLTLKTYGTGAIIMDGKFSLNSQETLPADDTTPSVAAGSHFLENNTTNTVVTNFDNGTVGQIIIIEITDTDFDVTCGTNIICGFTNPLTTAAGDELTFIFDGTTWNMISYMNVGTAGGNDIAEYFVSNEVLESGTIVSVNAATPVTVQKALSVDGQRTIGVVSTDPGQTLGEYSENSYPIALAGRVPVKINPNSAAIQNGDFIGASVTAGLGQKAQSGYYIGRALENWQPNTGKDTITIFIDNGFYLGNIAQNGEFNNQPPALDTLVAPEEPVTNTAQIEQLALQMIEHEDRLSALESATASMSAQLTQLAQISEASQSAQLLSLLDQALNVLGSATASAVLQEDLTVLGETTLSKVFITDELRVGLLKFDDIDSSIESIAQPLKLQPSALEGIDILDGAIVIDNQGNIVSTKELTVRKLNIGIDPMDSVIATPSASIGEGILKKNTLTVTIPTTSVTENSKVFVTPRTSTGGQSLIIDEIIPGESFSVRIEQTYLQNIKFDWWIVDKVASN</sequence>
<dbReference type="Proteomes" id="UP000034543">
    <property type="component" value="Unassembled WGS sequence"/>
</dbReference>
<gene>
    <name evidence="1" type="ORF">UV59_C0003G0013</name>
</gene>
<name>A0A0G1FGP3_9BACT</name>
<evidence type="ECO:0000313" key="2">
    <source>
        <dbReference type="Proteomes" id="UP000034543"/>
    </source>
</evidence>
<organism evidence="1 2">
    <name type="scientific">Candidatus Gottesmanbacteria bacterium GW2011_GWA1_43_11</name>
    <dbReference type="NCBI Taxonomy" id="1618436"/>
    <lineage>
        <taxon>Bacteria</taxon>
        <taxon>Candidatus Gottesmaniibacteriota</taxon>
    </lineage>
</organism>
<dbReference type="EMBL" id="LCFB01000003">
    <property type="protein sequence ID" value="KKS86018.1"/>
    <property type="molecule type" value="Genomic_DNA"/>
</dbReference>
<protein>
    <submittedName>
        <fullName evidence="1">Uncharacterized protein</fullName>
    </submittedName>
</protein>
<dbReference type="PATRIC" id="fig|1618436.3.peg.152"/>
<dbReference type="STRING" id="1618436.UV59_C0003G0013"/>
<evidence type="ECO:0000313" key="1">
    <source>
        <dbReference type="EMBL" id="KKS86018.1"/>
    </source>
</evidence>
<accession>A0A0G1FGP3</accession>
<reference evidence="1 2" key="1">
    <citation type="journal article" date="2015" name="Nature">
        <title>rRNA introns, odd ribosomes, and small enigmatic genomes across a large radiation of phyla.</title>
        <authorList>
            <person name="Brown C.T."/>
            <person name="Hug L.A."/>
            <person name="Thomas B.C."/>
            <person name="Sharon I."/>
            <person name="Castelle C.J."/>
            <person name="Singh A."/>
            <person name="Wilkins M.J."/>
            <person name="Williams K.H."/>
            <person name="Banfield J.F."/>
        </authorList>
    </citation>
    <scope>NUCLEOTIDE SEQUENCE [LARGE SCALE GENOMIC DNA]</scope>
</reference>
<comment type="caution">
    <text evidence="1">The sequence shown here is derived from an EMBL/GenBank/DDBJ whole genome shotgun (WGS) entry which is preliminary data.</text>
</comment>
<proteinExistence type="predicted"/>